<evidence type="ECO:0000256" key="4">
    <source>
        <dbReference type="ARBA" id="ARBA00023125"/>
    </source>
</evidence>
<feature type="domain" description="Calmodulin binding protein C-terminal" evidence="11">
    <location>
        <begin position="322"/>
        <end position="381"/>
    </location>
</feature>
<dbReference type="PANTHER" id="PTHR31713:SF43">
    <property type="entry name" value="CALMODULIN-BINDING PROTEIN 60 G"/>
    <property type="match status" value="1"/>
</dbReference>
<keyword evidence="3" id="KW-0805">Transcription regulation</keyword>
<keyword evidence="4" id="KW-0238">DNA-binding</keyword>
<keyword evidence="7" id="KW-0539">Nucleus</keyword>
<reference evidence="13" key="3">
    <citation type="submission" date="2015-04" db="UniProtKB">
        <authorList>
            <consortium name="EnsemblPlants"/>
        </authorList>
    </citation>
    <scope>IDENTIFICATION</scope>
    <source>
        <strain evidence="13">cv. Jemalong A17</strain>
    </source>
</reference>
<evidence type="ECO:0000256" key="7">
    <source>
        <dbReference type="ARBA" id="ARBA00023242"/>
    </source>
</evidence>
<feature type="domain" description="Calmodulin binding protein central" evidence="10">
    <location>
        <begin position="250"/>
        <end position="314"/>
    </location>
</feature>
<name>A0A072UFA8_MEDTR</name>
<accession>A0A072UFA8</accession>
<dbReference type="InterPro" id="IPR012416">
    <property type="entry name" value="CBP60"/>
</dbReference>
<evidence type="ECO:0000256" key="5">
    <source>
        <dbReference type="ARBA" id="ARBA00023159"/>
    </source>
</evidence>
<dbReference type="GO" id="GO:0080142">
    <property type="term" value="P:regulation of salicylic acid biosynthetic process"/>
    <property type="evidence" value="ECO:0000318"/>
    <property type="project" value="GO_Central"/>
</dbReference>
<evidence type="ECO:0000313" key="13">
    <source>
        <dbReference type="EnsemblPlants" id="KEH24475"/>
    </source>
</evidence>
<sequence>MASKRTSHTSDSCDDNVTSTSTKRIKQHHIHGNLEEEQQKEIQHLLFPTISASALALRLEPLLRKLIQEAIHLHLNPSCGLTLMSNTFGRRRLQFCFMNKLPNRIFTKSTIKAEGDEPLQIELRDVENQQRVVMEEGSSMKIQLCVLYGDFEKEDWTAEEFNTQIAPPREGKEELLKGNEFITLRNGVADIDKEIEFTDISKGRNGQFRLGVKIVQSNSIGVCIREGRSEPFKVLDVRGKNYEKHDRPSLNDEVWRLKGIRKNGPLDKLLASDGIHTVKDFLRLYITNEASLREKIGKIARNSWNTIVAHAKDCDVDNDDERYIYYSTEQPISFLVFNAIYKVVEVTFHNEQNARSIQSLNQQEKRLVERVKQHAYKYFNDWNPLPIDTTTLGLEETLTGVQNAQYDGQDQALQQSDFLVCQQGQKEIGQSYVQPCISTSYVNEGMDNYQIYVDPMPDIREIPQNNHVEGEMYIDGDGYGSHFPVVEGRYSMENLMNDYPIYTTCEPENYNLYGFSDVAECSTHVNFLDSSMDISSSDKSKAVWCKVGIAIKWVISIRRVAAAAKRNANLFYFN</sequence>
<reference evidence="12 14" key="1">
    <citation type="journal article" date="2011" name="Nature">
        <title>The Medicago genome provides insight into the evolution of rhizobial symbioses.</title>
        <authorList>
            <person name="Young N.D."/>
            <person name="Debelle F."/>
            <person name="Oldroyd G.E."/>
            <person name="Geurts R."/>
            <person name="Cannon S.B."/>
            <person name="Udvardi M.K."/>
            <person name="Benedito V.A."/>
            <person name="Mayer K.F."/>
            <person name="Gouzy J."/>
            <person name="Schoof H."/>
            <person name="Van de Peer Y."/>
            <person name="Proost S."/>
            <person name="Cook D.R."/>
            <person name="Meyers B.C."/>
            <person name="Spannagl M."/>
            <person name="Cheung F."/>
            <person name="De Mita S."/>
            <person name="Krishnakumar V."/>
            <person name="Gundlach H."/>
            <person name="Zhou S."/>
            <person name="Mudge J."/>
            <person name="Bharti A.K."/>
            <person name="Murray J.D."/>
            <person name="Naoumkina M.A."/>
            <person name="Rosen B."/>
            <person name="Silverstein K.A."/>
            <person name="Tang H."/>
            <person name="Rombauts S."/>
            <person name="Zhao P.X."/>
            <person name="Zhou P."/>
            <person name="Barbe V."/>
            <person name="Bardou P."/>
            <person name="Bechner M."/>
            <person name="Bellec A."/>
            <person name="Berger A."/>
            <person name="Berges H."/>
            <person name="Bidwell S."/>
            <person name="Bisseling T."/>
            <person name="Choisne N."/>
            <person name="Couloux A."/>
            <person name="Denny R."/>
            <person name="Deshpande S."/>
            <person name="Dai X."/>
            <person name="Doyle J.J."/>
            <person name="Dudez A.M."/>
            <person name="Farmer A.D."/>
            <person name="Fouteau S."/>
            <person name="Franken C."/>
            <person name="Gibelin C."/>
            <person name="Gish J."/>
            <person name="Goldstein S."/>
            <person name="Gonzalez A.J."/>
            <person name="Green P.J."/>
            <person name="Hallab A."/>
            <person name="Hartog M."/>
            <person name="Hua A."/>
            <person name="Humphray S.J."/>
            <person name="Jeong D.H."/>
            <person name="Jing Y."/>
            <person name="Jocker A."/>
            <person name="Kenton S.M."/>
            <person name="Kim D.J."/>
            <person name="Klee K."/>
            <person name="Lai H."/>
            <person name="Lang C."/>
            <person name="Lin S."/>
            <person name="Macmil S.L."/>
            <person name="Magdelenat G."/>
            <person name="Matthews L."/>
            <person name="McCorrison J."/>
            <person name="Monaghan E.L."/>
            <person name="Mun J.H."/>
            <person name="Najar F.Z."/>
            <person name="Nicholson C."/>
            <person name="Noirot C."/>
            <person name="O'Bleness M."/>
            <person name="Paule C.R."/>
            <person name="Poulain J."/>
            <person name="Prion F."/>
            <person name="Qin B."/>
            <person name="Qu C."/>
            <person name="Retzel E.F."/>
            <person name="Riddle C."/>
            <person name="Sallet E."/>
            <person name="Samain S."/>
            <person name="Samson N."/>
            <person name="Sanders I."/>
            <person name="Saurat O."/>
            <person name="Scarpelli C."/>
            <person name="Schiex T."/>
            <person name="Segurens B."/>
            <person name="Severin A.J."/>
            <person name="Sherrier D.J."/>
            <person name="Shi R."/>
            <person name="Sims S."/>
            <person name="Singer S.R."/>
            <person name="Sinharoy S."/>
            <person name="Sterck L."/>
            <person name="Viollet A."/>
            <person name="Wang B.B."/>
            <person name="Wang K."/>
            <person name="Wang M."/>
            <person name="Wang X."/>
            <person name="Warfsmann J."/>
            <person name="Weissenbach J."/>
            <person name="White D.D."/>
            <person name="White J.D."/>
            <person name="Wiley G.B."/>
            <person name="Wincker P."/>
            <person name="Xing Y."/>
            <person name="Yang L."/>
            <person name="Yao Z."/>
            <person name="Ying F."/>
            <person name="Zhai J."/>
            <person name="Zhou L."/>
            <person name="Zuber A."/>
            <person name="Denarie J."/>
            <person name="Dixon R.A."/>
            <person name="May G.D."/>
            <person name="Schwartz D.C."/>
            <person name="Rogers J."/>
            <person name="Quetier F."/>
            <person name="Town C.D."/>
            <person name="Roe B.A."/>
        </authorList>
    </citation>
    <scope>NUCLEOTIDE SEQUENCE [LARGE SCALE GENOMIC DNA]</scope>
    <source>
        <strain evidence="12">A17</strain>
        <strain evidence="13 14">cv. Jemalong A17</strain>
    </source>
</reference>
<dbReference type="InterPro" id="IPR046830">
    <property type="entry name" value="Calmod_bind_M"/>
</dbReference>
<reference evidence="12 14" key="2">
    <citation type="journal article" date="2014" name="BMC Genomics">
        <title>An improved genome release (version Mt4.0) for the model legume Medicago truncatula.</title>
        <authorList>
            <person name="Tang H."/>
            <person name="Krishnakumar V."/>
            <person name="Bidwell S."/>
            <person name="Rosen B."/>
            <person name="Chan A."/>
            <person name="Zhou S."/>
            <person name="Gentzbittel L."/>
            <person name="Childs K.L."/>
            <person name="Yandell M."/>
            <person name="Gundlach H."/>
            <person name="Mayer K.F."/>
            <person name="Schwartz D.C."/>
            <person name="Town C.D."/>
        </authorList>
    </citation>
    <scope>GENOME REANNOTATION</scope>
    <source>
        <strain evidence="12">A17</strain>
        <strain evidence="13 14">cv. Jemalong A17</strain>
    </source>
</reference>
<dbReference type="Proteomes" id="UP000002051">
    <property type="component" value="Unassembled WGS sequence"/>
</dbReference>
<evidence type="ECO:0000313" key="12">
    <source>
        <dbReference type="EMBL" id="KEH24475.1"/>
    </source>
</evidence>
<dbReference type="EnsemblPlants" id="KEH24475">
    <property type="protein sequence ID" value="KEH24475"/>
    <property type="gene ID" value="MTR_7g111980"/>
</dbReference>
<evidence type="ECO:0000256" key="1">
    <source>
        <dbReference type="ARBA" id="ARBA00004123"/>
    </source>
</evidence>
<gene>
    <name evidence="13" type="primary">25499643</name>
    <name evidence="12" type="ordered locus">MTR_7g111980</name>
</gene>
<dbReference type="EMBL" id="CM001223">
    <property type="protein sequence ID" value="KEH24475.1"/>
    <property type="molecule type" value="Genomic_DNA"/>
</dbReference>
<dbReference type="AlphaFoldDB" id="A0A072UFA8"/>
<dbReference type="GO" id="GO:0005634">
    <property type="term" value="C:nucleus"/>
    <property type="evidence" value="ECO:0000318"/>
    <property type="project" value="GO_Central"/>
</dbReference>
<keyword evidence="6" id="KW-0804">Transcription</keyword>
<evidence type="ECO:0000259" key="10">
    <source>
        <dbReference type="Pfam" id="PF20451"/>
    </source>
</evidence>
<keyword evidence="5" id="KW-0010">Activator</keyword>
<organism evidence="12 14">
    <name type="scientific">Medicago truncatula</name>
    <name type="common">Barrel medic</name>
    <name type="synonym">Medicago tribuloides</name>
    <dbReference type="NCBI Taxonomy" id="3880"/>
    <lineage>
        <taxon>Eukaryota</taxon>
        <taxon>Viridiplantae</taxon>
        <taxon>Streptophyta</taxon>
        <taxon>Embryophyta</taxon>
        <taxon>Tracheophyta</taxon>
        <taxon>Spermatophyta</taxon>
        <taxon>Magnoliopsida</taxon>
        <taxon>eudicotyledons</taxon>
        <taxon>Gunneridae</taxon>
        <taxon>Pentapetalae</taxon>
        <taxon>rosids</taxon>
        <taxon>fabids</taxon>
        <taxon>Fabales</taxon>
        <taxon>Fabaceae</taxon>
        <taxon>Papilionoideae</taxon>
        <taxon>50 kb inversion clade</taxon>
        <taxon>NPAAA clade</taxon>
        <taxon>Hologalegina</taxon>
        <taxon>IRL clade</taxon>
        <taxon>Trifolieae</taxon>
        <taxon>Medicago</taxon>
    </lineage>
</organism>
<evidence type="ECO:0000313" key="14">
    <source>
        <dbReference type="Proteomes" id="UP000002051"/>
    </source>
</evidence>
<dbReference type="OrthoDB" id="748178at2759"/>
<dbReference type="PANTHER" id="PTHR31713">
    <property type="entry name" value="OS02G0177800 PROTEIN"/>
    <property type="match status" value="1"/>
</dbReference>
<protein>
    <submittedName>
        <fullName evidence="12">Calmodulin-binding protein</fullName>
    </submittedName>
</protein>
<comment type="subcellular location">
    <subcellularLocation>
        <location evidence="1">Nucleus</location>
    </subcellularLocation>
</comment>
<dbReference type="GO" id="GO:0005516">
    <property type="term" value="F:calmodulin binding"/>
    <property type="evidence" value="ECO:0007669"/>
    <property type="project" value="InterPro"/>
</dbReference>
<dbReference type="InterPro" id="IPR046829">
    <property type="entry name" value="Calmod_bind_C"/>
</dbReference>
<dbReference type="GO" id="GO:0003700">
    <property type="term" value="F:DNA-binding transcription factor activity"/>
    <property type="evidence" value="ECO:0000318"/>
    <property type="project" value="GO_Central"/>
</dbReference>
<evidence type="ECO:0000256" key="3">
    <source>
        <dbReference type="ARBA" id="ARBA00023015"/>
    </source>
</evidence>
<evidence type="ECO:0000256" key="6">
    <source>
        <dbReference type="ARBA" id="ARBA00023163"/>
    </source>
</evidence>
<evidence type="ECO:0000256" key="8">
    <source>
        <dbReference type="SAM" id="MobiDB-lite"/>
    </source>
</evidence>
<feature type="domain" description="Calmodulin binding protein-like N-terminal" evidence="9">
    <location>
        <begin position="93"/>
        <end position="236"/>
    </location>
</feature>
<dbReference type="InterPro" id="IPR046831">
    <property type="entry name" value="Calmodulin_bind_N"/>
</dbReference>
<dbReference type="STRING" id="3880.A0A072UFA8"/>
<dbReference type="ExpressionAtlas" id="A0A072UFA8">
    <property type="expression patterns" value="differential"/>
</dbReference>
<dbReference type="GO" id="GO:0043565">
    <property type="term" value="F:sequence-specific DNA binding"/>
    <property type="evidence" value="ECO:0000318"/>
    <property type="project" value="GO_Central"/>
</dbReference>
<proteinExistence type="inferred from homology"/>
<evidence type="ECO:0000259" key="11">
    <source>
        <dbReference type="Pfam" id="PF20452"/>
    </source>
</evidence>
<keyword evidence="14" id="KW-1185">Reference proteome</keyword>
<feature type="region of interest" description="Disordered" evidence="8">
    <location>
        <begin position="1"/>
        <end position="28"/>
    </location>
</feature>
<dbReference type="Pfam" id="PF20452">
    <property type="entry name" value="Calmod_bind_C"/>
    <property type="match status" value="1"/>
</dbReference>
<dbReference type="Pfam" id="PF07887">
    <property type="entry name" value="Calmodulin_bind"/>
    <property type="match status" value="1"/>
</dbReference>
<dbReference type="Pfam" id="PF20451">
    <property type="entry name" value="Calmod_bind_M"/>
    <property type="match status" value="1"/>
</dbReference>
<comment type="similarity">
    <text evidence="2">Belongs to the plant ACBP60 protein family.</text>
</comment>
<dbReference type="KEGG" id="mtr:25499643"/>
<evidence type="ECO:0000256" key="2">
    <source>
        <dbReference type="ARBA" id="ARBA00007214"/>
    </source>
</evidence>
<evidence type="ECO:0000259" key="9">
    <source>
        <dbReference type="Pfam" id="PF07887"/>
    </source>
</evidence>